<accession>R7W4Q7</accession>
<dbReference type="EnsemblPlants" id="EMT14748">
    <property type="protein sequence ID" value="EMT14748"/>
    <property type="gene ID" value="F775_02304"/>
</dbReference>
<organism evidence="1">
    <name type="scientific">Aegilops tauschii</name>
    <name type="common">Tausch's goatgrass</name>
    <name type="synonym">Aegilops squarrosa</name>
    <dbReference type="NCBI Taxonomy" id="37682"/>
    <lineage>
        <taxon>Eukaryota</taxon>
        <taxon>Viridiplantae</taxon>
        <taxon>Streptophyta</taxon>
        <taxon>Embryophyta</taxon>
        <taxon>Tracheophyta</taxon>
        <taxon>Spermatophyta</taxon>
        <taxon>Magnoliopsida</taxon>
        <taxon>Liliopsida</taxon>
        <taxon>Poales</taxon>
        <taxon>Poaceae</taxon>
        <taxon>BOP clade</taxon>
        <taxon>Pooideae</taxon>
        <taxon>Triticodae</taxon>
        <taxon>Triticeae</taxon>
        <taxon>Triticinae</taxon>
        <taxon>Aegilops</taxon>
    </lineage>
</organism>
<dbReference type="PANTHER" id="PTHR33994:SF25">
    <property type="entry name" value="OS02G0619200 PROTEIN"/>
    <property type="match status" value="1"/>
</dbReference>
<protein>
    <recommendedName>
        <fullName evidence="2">Late embryogenesis abundant protein LEA-2 subgroup domain-containing protein</fullName>
    </recommendedName>
</protein>
<sequence length="135" mass="14450">MDDVESQAPHGDREIKAARHYPFWLIMVVGLVVVGTVMALGGFLQYGYYGINAHYTFAVDSVSGTDPKTGLSFNLTLGVASQSYGSEACINPGAYMEVTYRGAHLAASAPKTRPLCAKPRKAVEQHVLAMATTVP</sequence>
<name>R7W4Q7_AEGTA</name>
<dbReference type="AlphaFoldDB" id="R7W4Q7"/>
<proteinExistence type="predicted"/>
<evidence type="ECO:0008006" key="2">
    <source>
        <dbReference type="Google" id="ProtNLM"/>
    </source>
</evidence>
<dbReference type="PANTHER" id="PTHR33994">
    <property type="entry name" value="OS04G0515000 PROTEIN"/>
    <property type="match status" value="1"/>
</dbReference>
<reference evidence="1" key="1">
    <citation type="submission" date="2015-06" db="UniProtKB">
        <authorList>
            <consortium name="EnsemblPlants"/>
        </authorList>
    </citation>
    <scope>IDENTIFICATION</scope>
</reference>
<evidence type="ECO:0000313" key="1">
    <source>
        <dbReference type="EnsemblPlants" id="EMT14748"/>
    </source>
</evidence>